<proteinExistence type="predicted"/>
<evidence type="ECO:0000313" key="6">
    <source>
        <dbReference type="Proteomes" id="UP000663870"/>
    </source>
</evidence>
<name>A0A813WLC6_9BILA</name>
<feature type="coiled-coil region" evidence="1">
    <location>
        <begin position="145"/>
        <end position="179"/>
    </location>
</feature>
<evidence type="ECO:0000313" key="5">
    <source>
        <dbReference type="Proteomes" id="UP000663854"/>
    </source>
</evidence>
<dbReference type="EMBL" id="CAJNOL010000084">
    <property type="protein sequence ID" value="CAF0829979.1"/>
    <property type="molecule type" value="Genomic_DNA"/>
</dbReference>
<evidence type="ECO:0000313" key="2">
    <source>
        <dbReference type="EMBL" id="CAF0829979.1"/>
    </source>
</evidence>
<dbReference type="Proteomes" id="UP000663854">
    <property type="component" value="Unassembled WGS sequence"/>
</dbReference>
<organism evidence="4 5">
    <name type="scientific">Rotaria sordida</name>
    <dbReference type="NCBI Taxonomy" id="392033"/>
    <lineage>
        <taxon>Eukaryota</taxon>
        <taxon>Metazoa</taxon>
        <taxon>Spiralia</taxon>
        <taxon>Gnathifera</taxon>
        <taxon>Rotifera</taxon>
        <taxon>Eurotatoria</taxon>
        <taxon>Bdelloidea</taxon>
        <taxon>Philodinida</taxon>
        <taxon>Philodinidae</taxon>
        <taxon>Rotaria</taxon>
    </lineage>
</organism>
<dbReference type="AlphaFoldDB" id="A0A813WLC6"/>
<protein>
    <submittedName>
        <fullName evidence="4">Uncharacterized protein</fullName>
    </submittedName>
</protein>
<evidence type="ECO:0000313" key="3">
    <source>
        <dbReference type="EMBL" id="CAF0831116.1"/>
    </source>
</evidence>
<keyword evidence="1" id="KW-0175">Coiled coil</keyword>
<reference evidence="4" key="1">
    <citation type="submission" date="2021-02" db="EMBL/GenBank/DDBJ databases">
        <authorList>
            <person name="Nowell W R."/>
        </authorList>
    </citation>
    <scope>NUCLEOTIDE SEQUENCE</scope>
</reference>
<dbReference type="Proteomes" id="UP000663870">
    <property type="component" value="Unassembled WGS sequence"/>
</dbReference>
<keyword evidence="6" id="KW-1185">Reference proteome</keyword>
<dbReference type="EMBL" id="CAJNOH010000088">
    <property type="protein sequence ID" value="CAF0856594.1"/>
    <property type="molecule type" value="Genomic_DNA"/>
</dbReference>
<evidence type="ECO:0000256" key="1">
    <source>
        <dbReference type="SAM" id="Coils"/>
    </source>
</evidence>
<comment type="caution">
    <text evidence="4">The sequence shown here is derived from an EMBL/GenBank/DDBJ whole genome shotgun (WGS) entry which is preliminary data.</text>
</comment>
<sequence>MSSIIHAVSHALTGHGENSEKKSNVHTVICDDVKVKSVVNSETQSKATIRHSQNKINELMAKLSSAHIQIDEYSRNRNNEISEAVKNSIEKIVHETQIQQQQLFNHTQKQSAEIENGYTEKLVLFINQLDEEKAATLVQLEKDLYLRQEQILESARKRIDALNEEANRLKMNVFKEAQEKANLKIEEITDKVAHLGVEDATRRLTSTTTTVITTKAQTENHANDAKSMAKHF</sequence>
<evidence type="ECO:0000313" key="4">
    <source>
        <dbReference type="EMBL" id="CAF0856594.1"/>
    </source>
</evidence>
<dbReference type="EMBL" id="CAJNOL010000085">
    <property type="protein sequence ID" value="CAF0831116.1"/>
    <property type="molecule type" value="Genomic_DNA"/>
</dbReference>
<accession>A0A813WLC6</accession>
<gene>
    <name evidence="2" type="ORF">JXQ802_LOCUS5639</name>
    <name evidence="3" type="ORF">JXQ802_LOCUS5697</name>
    <name evidence="4" type="ORF">PYM288_LOCUS7338</name>
</gene>